<feature type="transmembrane region" description="Helical" evidence="1">
    <location>
        <begin position="145"/>
        <end position="167"/>
    </location>
</feature>
<dbReference type="Pfam" id="PF02517">
    <property type="entry name" value="Rce1-like"/>
    <property type="match status" value="1"/>
</dbReference>
<feature type="transmembrane region" description="Helical" evidence="1">
    <location>
        <begin position="234"/>
        <end position="252"/>
    </location>
</feature>
<evidence type="ECO:0000256" key="1">
    <source>
        <dbReference type="SAM" id="Phobius"/>
    </source>
</evidence>
<feature type="transmembrane region" description="Helical" evidence="1">
    <location>
        <begin position="264"/>
        <end position="284"/>
    </location>
</feature>
<dbReference type="EMBL" id="JADBGI010000029">
    <property type="protein sequence ID" value="MBE3001826.1"/>
    <property type="molecule type" value="Genomic_DNA"/>
</dbReference>
<keyword evidence="3" id="KW-0378">Hydrolase</keyword>
<dbReference type="GO" id="GO:0008237">
    <property type="term" value="F:metallopeptidase activity"/>
    <property type="evidence" value="ECO:0007669"/>
    <property type="project" value="UniProtKB-KW"/>
</dbReference>
<feature type="transmembrane region" description="Helical" evidence="1">
    <location>
        <begin position="109"/>
        <end position="133"/>
    </location>
</feature>
<dbReference type="PANTHER" id="PTHR35797">
    <property type="entry name" value="PROTEASE-RELATED"/>
    <property type="match status" value="1"/>
</dbReference>
<accession>A0ABR9PDA2</accession>
<dbReference type="RefSeq" id="WP_193124418.1">
    <property type="nucleotide sequence ID" value="NZ_JADBGI010000029.1"/>
</dbReference>
<evidence type="ECO:0000313" key="4">
    <source>
        <dbReference type="Proteomes" id="UP000806528"/>
    </source>
</evidence>
<protein>
    <submittedName>
        <fullName evidence="3">CPBP family intramembrane metalloprotease</fullName>
    </submittedName>
</protein>
<feature type="transmembrane region" description="Helical" evidence="1">
    <location>
        <begin position="179"/>
        <end position="195"/>
    </location>
</feature>
<gene>
    <name evidence="3" type="ORF">IDM40_24475</name>
</gene>
<name>A0ABR9PDA2_9ACTN</name>
<keyword evidence="3" id="KW-0645">Protease</keyword>
<feature type="transmembrane region" description="Helical" evidence="1">
    <location>
        <begin position="207"/>
        <end position="227"/>
    </location>
</feature>
<dbReference type="PANTHER" id="PTHR35797:SF1">
    <property type="entry name" value="PROTEASE"/>
    <property type="match status" value="1"/>
</dbReference>
<keyword evidence="1" id="KW-0472">Membrane</keyword>
<feature type="transmembrane region" description="Helical" evidence="1">
    <location>
        <begin position="69"/>
        <end position="88"/>
    </location>
</feature>
<dbReference type="Proteomes" id="UP000806528">
    <property type="component" value="Unassembled WGS sequence"/>
</dbReference>
<dbReference type="InterPro" id="IPR003675">
    <property type="entry name" value="Rce1/LyrA-like_dom"/>
</dbReference>
<feature type="transmembrane region" description="Helical" evidence="1">
    <location>
        <begin position="40"/>
        <end position="57"/>
    </location>
</feature>
<keyword evidence="1" id="KW-0812">Transmembrane</keyword>
<comment type="caution">
    <text evidence="3">The sequence shown here is derived from an EMBL/GenBank/DDBJ whole genome shotgun (WGS) entry which is preliminary data.</text>
</comment>
<sequence length="295" mass="31702">MTVYRGLYGPERGTAMAGSERARRDRPFGRSSEFVDRHRVAAFYTLLLAVSWPYLLLTAERGEGLSRMVPLILVGPSVCAFAVVLAARGFPGARALASGILRVGAPGRVYLLTLLGVPLCFLAAAYAVALLVYPDQVAAPSTASLVSFAVNFPLIFVLAGLGEEFGWRGLALPRLQERYGPLVASVLVGLMWSVWHLPLGLGEPGWAAGNVVFFVSVTAATFFYTWLFNRTGGSILAVALLHTTENAFGWPFQDAFSFEPPGFLFFDAVKAGVWVCLALLAVVLTRGRLGLGRTG</sequence>
<feature type="domain" description="CAAX prenyl protease 2/Lysostaphin resistance protein A-like" evidence="2">
    <location>
        <begin position="148"/>
        <end position="247"/>
    </location>
</feature>
<keyword evidence="1" id="KW-1133">Transmembrane helix</keyword>
<evidence type="ECO:0000259" key="2">
    <source>
        <dbReference type="Pfam" id="PF02517"/>
    </source>
</evidence>
<proteinExistence type="predicted"/>
<dbReference type="InterPro" id="IPR042150">
    <property type="entry name" value="MmRce1-like"/>
</dbReference>
<reference evidence="3 4" key="1">
    <citation type="submission" date="2020-09" db="EMBL/GenBank/DDBJ databases">
        <title>Diversity and distribution of actinomycetes associated with coral in the coast of Hainan.</title>
        <authorList>
            <person name="Li F."/>
        </authorList>
    </citation>
    <scope>NUCLEOTIDE SEQUENCE [LARGE SCALE GENOMIC DNA]</scope>
    <source>
        <strain evidence="3 4">HNM0947</strain>
    </source>
</reference>
<evidence type="ECO:0000313" key="3">
    <source>
        <dbReference type="EMBL" id="MBE3001826.1"/>
    </source>
</evidence>
<organism evidence="3 4">
    <name type="scientific">Nocardiopsis coralli</name>
    <dbReference type="NCBI Taxonomy" id="2772213"/>
    <lineage>
        <taxon>Bacteria</taxon>
        <taxon>Bacillati</taxon>
        <taxon>Actinomycetota</taxon>
        <taxon>Actinomycetes</taxon>
        <taxon>Streptosporangiales</taxon>
        <taxon>Nocardiopsidaceae</taxon>
        <taxon>Nocardiopsis</taxon>
    </lineage>
</organism>
<keyword evidence="4" id="KW-1185">Reference proteome</keyword>
<keyword evidence="3" id="KW-0482">Metalloprotease</keyword>